<dbReference type="Gene3D" id="2.40.320.10">
    <property type="entry name" value="Hypothetical Protein Pfu-838710-001"/>
    <property type="match status" value="1"/>
</dbReference>
<feature type="domain" description="CHAD" evidence="1">
    <location>
        <begin position="221"/>
        <end position="487"/>
    </location>
</feature>
<dbReference type="PROSITE" id="PS51708">
    <property type="entry name" value="CHAD"/>
    <property type="match status" value="1"/>
</dbReference>
<name>A0A011R5C6_ACCRE</name>
<evidence type="ECO:0000313" key="3">
    <source>
        <dbReference type="Proteomes" id="UP000022141"/>
    </source>
</evidence>
<keyword evidence="3" id="KW-1185">Reference proteome</keyword>
<dbReference type="eggNOG" id="COG3025">
    <property type="taxonomic scope" value="Bacteria"/>
</dbReference>
<dbReference type="SMART" id="SM00880">
    <property type="entry name" value="CHAD"/>
    <property type="match status" value="1"/>
</dbReference>
<comment type="caution">
    <text evidence="2">The sequence shown here is derived from an EMBL/GenBank/DDBJ whole genome shotgun (WGS) entry which is preliminary data.</text>
</comment>
<dbReference type="PANTHER" id="PTHR39339:SF1">
    <property type="entry name" value="CHAD DOMAIN-CONTAINING PROTEIN"/>
    <property type="match status" value="1"/>
</dbReference>
<dbReference type="PANTHER" id="PTHR39339">
    <property type="entry name" value="SLR1444 PROTEIN"/>
    <property type="match status" value="1"/>
</dbReference>
<dbReference type="Pfam" id="PF05235">
    <property type="entry name" value="CHAD"/>
    <property type="match status" value="1"/>
</dbReference>
<dbReference type="PATRIC" id="fig|1454004.3.peg.3222"/>
<dbReference type="STRING" id="1454004.AW11_03123"/>
<dbReference type="AlphaFoldDB" id="A0A011R5C6"/>
<gene>
    <name evidence="2" type="ORF">AW11_03123</name>
</gene>
<dbReference type="EMBL" id="JEMY01000044">
    <property type="protein sequence ID" value="EXI86344.1"/>
    <property type="molecule type" value="Genomic_DNA"/>
</dbReference>
<dbReference type="InterPro" id="IPR038186">
    <property type="entry name" value="CHAD_dom_sf"/>
</dbReference>
<evidence type="ECO:0000259" key="1">
    <source>
        <dbReference type="PROSITE" id="PS51708"/>
    </source>
</evidence>
<protein>
    <recommendedName>
        <fullName evidence="1">CHAD domain-containing protein</fullName>
    </recommendedName>
</protein>
<reference evidence="2" key="1">
    <citation type="submission" date="2014-02" db="EMBL/GenBank/DDBJ databases">
        <title>Expanding our view of genomic diversity in Candidatus Accumulibacter clades.</title>
        <authorList>
            <person name="Skennerton C.T."/>
            <person name="Barr J.J."/>
            <person name="Slater F.R."/>
            <person name="Bond P.L."/>
            <person name="Tyson G.W."/>
        </authorList>
    </citation>
    <scope>NUCLEOTIDE SEQUENCE [LARGE SCALE GENOMIC DNA]</scope>
</reference>
<dbReference type="InterPro" id="IPR033469">
    <property type="entry name" value="CYTH-like_dom_sf"/>
</dbReference>
<accession>A0A011R5C6</accession>
<organism evidence="2 3">
    <name type="scientific">Accumulibacter regalis</name>
    <dbReference type="NCBI Taxonomy" id="522306"/>
    <lineage>
        <taxon>Bacteria</taxon>
        <taxon>Pseudomonadati</taxon>
        <taxon>Pseudomonadota</taxon>
        <taxon>Betaproteobacteria</taxon>
        <taxon>Candidatus Accumulibacter</taxon>
    </lineage>
</organism>
<proteinExistence type="predicted"/>
<dbReference type="SUPFAM" id="SSF55154">
    <property type="entry name" value="CYTH-like phosphatases"/>
    <property type="match status" value="1"/>
</dbReference>
<evidence type="ECO:0000313" key="2">
    <source>
        <dbReference type="EMBL" id="EXI86344.1"/>
    </source>
</evidence>
<dbReference type="Proteomes" id="UP000022141">
    <property type="component" value="Unassembled WGS sequence"/>
</dbReference>
<sequence length="487" mass="54384">MVIQTELCLSLTPGVANRLARHPLLSDATAVRERIVDLCYDTPDLRLRREQVLVLCRKIGARCLASVSRAVLTDFAAPKCACPAHWEIAREAGEPARFDFSPVTERRLRQWLQSLHADLQVTFTTSFTRNAWLLRPHEGVRIELMLDRGWIICLGRRQALCEIGLKLVSGSPKDLFSLASELQTDFSLHPEAIARVERSYRVLADESLPAVKSSPVRIDAGTSATVYFRRIALACLRHLQSNEQGLRQGDDPEFVHQARAAIRRLRSAIRIWRPLLPKDFVSRFDPRWRTLAEQLAEARHWEVFLTATLPTIAADLPEGVASARLANYAQRRSVINREAVRSTLQSDDYSRLLLGFTAAVLALPERDAACLEARARALLDTSAAESGRLAAQLLAGDDSAADRLRAAYKRLRYALEFFAPMFADQSRRDGRVAANGLPELLARLNELARAVHLTEEALPGEPGEAIRDGLERRRKALLAELRAGSST</sequence>
<dbReference type="Gene3D" id="1.40.20.10">
    <property type="entry name" value="CHAD domain"/>
    <property type="match status" value="1"/>
</dbReference>
<dbReference type="InterPro" id="IPR007899">
    <property type="entry name" value="CHAD_dom"/>
</dbReference>
<dbReference type="eggNOG" id="COG5607">
    <property type="taxonomic scope" value="Bacteria"/>
</dbReference>
<dbReference type="InterPro" id="IPR023577">
    <property type="entry name" value="CYTH_domain"/>
</dbReference>
<dbReference type="SMART" id="SM01118">
    <property type="entry name" value="CYTH"/>
    <property type="match status" value="1"/>
</dbReference>